<name>A0A813F9C1_POLGL</name>
<accession>A0A813F9C1</accession>
<proteinExistence type="predicted"/>
<keyword evidence="3" id="KW-1185">Reference proteome</keyword>
<evidence type="ECO:0000313" key="3">
    <source>
        <dbReference type="Proteomes" id="UP000654075"/>
    </source>
</evidence>
<protein>
    <submittedName>
        <fullName evidence="2">Uncharacterized protein</fullName>
    </submittedName>
</protein>
<dbReference type="AlphaFoldDB" id="A0A813F9C1"/>
<evidence type="ECO:0000256" key="1">
    <source>
        <dbReference type="SAM" id="SignalP"/>
    </source>
</evidence>
<dbReference type="Proteomes" id="UP000654075">
    <property type="component" value="Unassembled WGS sequence"/>
</dbReference>
<reference evidence="2" key="1">
    <citation type="submission" date="2021-02" db="EMBL/GenBank/DDBJ databases">
        <authorList>
            <person name="Dougan E. K."/>
            <person name="Rhodes N."/>
            <person name="Thang M."/>
            <person name="Chan C."/>
        </authorList>
    </citation>
    <scope>NUCLEOTIDE SEQUENCE</scope>
</reference>
<organism evidence="2 3">
    <name type="scientific">Polarella glacialis</name>
    <name type="common">Dinoflagellate</name>
    <dbReference type="NCBI Taxonomy" id="89957"/>
    <lineage>
        <taxon>Eukaryota</taxon>
        <taxon>Sar</taxon>
        <taxon>Alveolata</taxon>
        <taxon>Dinophyceae</taxon>
        <taxon>Suessiales</taxon>
        <taxon>Suessiaceae</taxon>
        <taxon>Polarella</taxon>
    </lineage>
</organism>
<sequence>MAIFRIASPWVPVVLVAALVGASEVLSLDDDEGLVGPSILFGAISSDDSCDGGSSPTSGNCALMALQLRASLDLVEVQAHSSEARARREDADHEHSGPSICFPSYETLPDAWRPSKELEAQLRLLPSPPDGQGLDRAAEAAARGAYGELVSLIRRPGNVKKLGHDALDAMLIGASAGGNMPDIQRTSLLYSRDILIELSGDILDNASAKHGKCDSLFGSDLSILVGYGHYLRLQLPQNSSLDATQAALEKLANLAVSDCGRLDRFLNFTPDERLNKYPSDPTDSDQIDVLFGMALQATNIMFMLANPNVKLPANTLDYVAKLWAYFFDYPFPDVASYAEGIMDNAFVQNSYLVTHIPYMLTGFQRFALKVDDAPWLFQYLRLNFYSTIAQSVKNHHFDLAAEFVDLFRQYGCTEENDIQLRDGTRYLLSVYREAGSHWLDIKQTDGYEHTDADTYAQSHLPWTAFIALRRRLFEEPTEGSFGAIDRKMVALALKRTGDHES</sequence>
<dbReference type="OrthoDB" id="10614399at2759"/>
<evidence type="ECO:0000313" key="2">
    <source>
        <dbReference type="EMBL" id="CAE8609394.1"/>
    </source>
</evidence>
<keyword evidence="1" id="KW-0732">Signal</keyword>
<feature type="signal peptide" evidence="1">
    <location>
        <begin position="1"/>
        <end position="27"/>
    </location>
</feature>
<feature type="chain" id="PRO_5032756608" evidence="1">
    <location>
        <begin position="28"/>
        <end position="501"/>
    </location>
</feature>
<dbReference type="EMBL" id="CAJNNV010024298">
    <property type="protein sequence ID" value="CAE8609394.1"/>
    <property type="molecule type" value="Genomic_DNA"/>
</dbReference>
<gene>
    <name evidence="2" type="ORF">PGLA1383_LOCUS27221</name>
</gene>
<comment type="caution">
    <text evidence="2">The sequence shown here is derived from an EMBL/GenBank/DDBJ whole genome shotgun (WGS) entry which is preliminary data.</text>
</comment>